<name>A0A8T2T9Q5_CERRI</name>
<dbReference type="AlphaFoldDB" id="A0A8T2T9Q5"/>
<feature type="domain" description="DUF630" evidence="4">
    <location>
        <begin position="1"/>
        <end position="59"/>
    </location>
</feature>
<organism evidence="5 6">
    <name type="scientific">Ceratopteris richardii</name>
    <name type="common">Triangle waterfern</name>
    <dbReference type="NCBI Taxonomy" id="49495"/>
    <lineage>
        <taxon>Eukaryota</taxon>
        <taxon>Viridiplantae</taxon>
        <taxon>Streptophyta</taxon>
        <taxon>Embryophyta</taxon>
        <taxon>Tracheophyta</taxon>
        <taxon>Polypodiopsida</taxon>
        <taxon>Polypodiidae</taxon>
        <taxon>Polypodiales</taxon>
        <taxon>Pteridineae</taxon>
        <taxon>Pteridaceae</taxon>
        <taxon>Parkerioideae</taxon>
        <taxon>Ceratopteris</taxon>
    </lineage>
</organism>
<keyword evidence="1" id="KW-0175">Coiled coil</keyword>
<evidence type="ECO:0008006" key="7">
    <source>
        <dbReference type="Google" id="ProtNLM"/>
    </source>
</evidence>
<dbReference type="InterPro" id="IPR006868">
    <property type="entry name" value="DUF630"/>
</dbReference>
<evidence type="ECO:0000256" key="1">
    <source>
        <dbReference type="SAM" id="Coils"/>
    </source>
</evidence>
<comment type="caution">
    <text evidence="5">The sequence shown here is derived from an EMBL/GenBank/DDBJ whole genome shotgun (WGS) entry which is preliminary data.</text>
</comment>
<evidence type="ECO:0000259" key="4">
    <source>
        <dbReference type="Pfam" id="PF04783"/>
    </source>
</evidence>
<dbReference type="OrthoDB" id="674656at2759"/>
<feature type="domain" description="DUF632" evidence="3">
    <location>
        <begin position="270"/>
        <end position="573"/>
    </location>
</feature>
<reference evidence="5" key="1">
    <citation type="submission" date="2021-08" db="EMBL/GenBank/DDBJ databases">
        <title>WGS assembly of Ceratopteris richardii.</title>
        <authorList>
            <person name="Marchant D.B."/>
            <person name="Chen G."/>
            <person name="Jenkins J."/>
            <person name="Shu S."/>
            <person name="Leebens-Mack J."/>
            <person name="Grimwood J."/>
            <person name="Schmutz J."/>
            <person name="Soltis P."/>
            <person name="Soltis D."/>
            <person name="Chen Z.-H."/>
        </authorList>
    </citation>
    <scope>NUCLEOTIDE SEQUENCE</scope>
    <source>
        <strain evidence="5">Whitten #5841</strain>
        <tissue evidence="5">Leaf</tissue>
    </source>
</reference>
<dbReference type="OMA" id="HHHERTF"/>
<proteinExistence type="predicted"/>
<evidence type="ECO:0000256" key="2">
    <source>
        <dbReference type="SAM" id="MobiDB-lite"/>
    </source>
</evidence>
<feature type="compositionally biased region" description="Basic and acidic residues" evidence="2">
    <location>
        <begin position="163"/>
        <end position="173"/>
    </location>
</feature>
<evidence type="ECO:0000313" key="5">
    <source>
        <dbReference type="EMBL" id="KAH7416230.1"/>
    </source>
</evidence>
<dbReference type="Pfam" id="PF04782">
    <property type="entry name" value="DUF632"/>
    <property type="match status" value="1"/>
</dbReference>
<dbReference type="Pfam" id="PF04783">
    <property type="entry name" value="DUF630"/>
    <property type="match status" value="1"/>
</dbReference>
<dbReference type="PANTHER" id="PTHR21450">
    <property type="entry name" value="PROTEIN ALTERED PHOSPHATE STARVATION RESPONSE 1"/>
    <property type="match status" value="1"/>
</dbReference>
<dbReference type="EMBL" id="CM035419">
    <property type="protein sequence ID" value="KAH7416231.1"/>
    <property type="molecule type" value="Genomic_DNA"/>
</dbReference>
<feature type="region of interest" description="Disordered" evidence="2">
    <location>
        <begin position="163"/>
        <end position="187"/>
    </location>
</feature>
<feature type="compositionally biased region" description="Polar residues" evidence="2">
    <location>
        <begin position="113"/>
        <end position="136"/>
    </location>
</feature>
<dbReference type="PANTHER" id="PTHR21450:SF23">
    <property type="entry name" value="PROTEIN ALTERED PHOSPHATE STARVATION RESPONSE 1"/>
    <property type="match status" value="1"/>
</dbReference>
<accession>A0A8T2T9Q5</accession>
<dbReference type="InterPro" id="IPR006867">
    <property type="entry name" value="DUF632"/>
</dbReference>
<sequence>MGCSVSNLDLEQSVKRCKHRKHFIKLAVQHRHAFAAAHAAYVQSLKNVGAAIREFADGDEKDDCTITRPTDAFVLPYLPPPLPDFLASSTLGQPSTIAKTVSMPPLRAPPQKNAVQVQTSLLSKSSTPDQKLSSVQVKDFSPVSSILSSHGGGYEPEEQVLSKDTYDDSDAKPSSRPSLLVANPPPPHSGSYLQDYLDVFQSTAESAEIEKDTVAAEVEVEVESMAVILSEHNEVQESASPGSNEQLNYASREAQRKSLGSVISGRELGRILREIDDLFLSAFESGKAVTKFLEAHKTHYHSNFADGTESLDHSRRVLRVMSWGRNPHLLANGEWVDFFHQRDEETHASTLDKLLAWEKKLLDEVKVGELIRSELERKSKQFISQKKREENSMTVSKTRATIRSLQTRYLVEIQAVDSAAFEIDKLRDDSLFNQLKGLVKEFMCMWGFMHQYHQQQCQLIEGMKNLDSSFAPIATHDLHHKNTCQLESEITILHQHLEKVISTQKDYISCVYDWLRLHIIQIENDGRDTPGSPQKMSTPPLFYLCKEWRSELDKLPINVILNSLKAFTNVIHELILQQTEELKQKKKLEGLKKELEKKEQKCQEMKYNEQWLLQQATDRKEDTKVGGVNAFMESERMLQLLRENVDVEKEKYKQLCSKSGSMAMSSLEKGLPQFLNSIKDFADACFQCYAHLHHLNSKDIKRIEY</sequence>
<keyword evidence="6" id="KW-1185">Reference proteome</keyword>
<feature type="region of interest" description="Disordered" evidence="2">
    <location>
        <begin position="100"/>
        <end position="136"/>
    </location>
</feature>
<evidence type="ECO:0000313" key="6">
    <source>
        <dbReference type="Proteomes" id="UP000825935"/>
    </source>
</evidence>
<dbReference type="Proteomes" id="UP000825935">
    <property type="component" value="Chromosome 14"/>
</dbReference>
<dbReference type="EMBL" id="CM035419">
    <property type="protein sequence ID" value="KAH7416230.1"/>
    <property type="molecule type" value="Genomic_DNA"/>
</dbReference>
<gene>
    <name evidence="5" type="ORF">KP509_14G081800</name>
</gene>
<protein>
    <recommendedName>
        <fullName evidence="7">Nitrate regulatory gene2 protein-like</fullName>
    </recommendedName>
</protein>
<evidence type="ECO:0000259" key="3">
    <source>
        <dbReference type="Pfam" id="PF04782"/>
    </source>
</evidence>
<feature type="coiled-coil region" evidence="1">
    <location>
        <begin position="578"/>
        <end position="608"/>
    </location>
</feature>